<evidence type="ECO:0000259" key="6">
    <source>
        <dbReference type="PROSITE" id="PS51352"/>
    </source>
</evidence>
<evidence type="ECO:0000256" key="1">
    <source>
        <dbReference type="ARBA" id="ARBA00004196"/>
    </source>
</evidence>
<comment type="subcellular location">
    <subcellularLocation>
        <location evidence="1">Cell envelope</location>
    </subcellularLocation>
</comment>
<evidence type="ECO:0000256" key="3">
    <source>
        <dbReference type="ARBA" id="ARBA00023157"/>
    </source>
</evidence>
<dbReference type="RefSeq" id="WP_275110023.1">
    <property type="nucleotide sequence ID" value="NZ_JAKJSC010000002.1"/>
</dbReference>
<dbReference type="PROSITE" id="PS00194">
    <property type="entry name" value="THIOREDOXIN_1"/>
    <property type="match status" value="1"/>
</dbReference>
<feature type="signal peptide" evidence="5">
    <location>
        <begin position="1"/>
        <end position="21"/>
    </location>
</feature>
<keyword evidence="2" id="KW-0201">Cytochrome c-type biogenesis</keyword>
<dbReference type="PROSITE" id="PS51352">
    <property type="entry name" value="THIOREDOXIN_2"/>
    <property type="match status" value="1"/>
</dbReference>
<accession>A0ABT5VTC6</accession>
<evidence type="ECO:0000313" key="8">
    <source>
        <dbReference type="Proteomes" id="UP001528920"/>
    </source>
</evidence>
<sequence>MKKIFIAVSAIGLFLASCNSADQYKLTGKVAGMTEGKVYLSKPQDSKLVKVDSTVIGENGFSFEGTVESPEMYYIELEGQKGAIQLFLENSVISVDANLENLREAKVVGSANQDIMLAFGESQKAVQEKQQSMYQEYQKAMQAKNQTAADSIRGEFDKSEEVKTAANMEFVKANANTVAAGFIAQRMSGQMEIQEMEDLYNLLGEAAKESSYGVKINEKINTMKKVAVGQPAPDFTLNTPEGTPLSLSSLKGKVVVIDFWASWCGPCRRENPHMVEIYNELSPKGVEFLGVSLDKDKDKWLKAIEDDGLIWKHVSDLQYWNSKVVKSYAVSGVPFTLLVDQNGNIAGTKLHGEELKAAIEKLLQ</sequence>
<evidence type="ECO:0000256" key="5">
    <source>
        <dbReference type="SAM" id="SignalP"/>
    </source>
</evidence>
<dbReference type="InterPro" id="IPR017937">
    <property type="entry name" value="Thioredoxin_CS"/>
</dbReference>
<comment type="caution">
    <text evidence="7">The sequence shown here is derived from an EMBL/GenBank/DDBJ whole genome shotgun (WGS) entry which is preliminary data.</text>
</comment>
<evidence type="ECO:0000256" key="2">
    <source>
        <dbReference type="ARBA" id="ARBA00022748"/>
    </source>
</evidence>
<name>A0ABT5VTC6_9BACT</name>
<dbReference type="EMBL" id="JAKJSC010000002">
    <property type="protein sequence ID" value="MDE5418689.1"/>
    <property type="molecule type" value="Genomic_DNA"/>
</dbReference>
<evidence type="ECO:0000313" key="7">
    <source>
        <dbReference type="EMBL" id="MDE5418689.1"/>
    </source>
</evidence>
<dbReference type="CDD" id="cd02966">
    <property type="entry name" value="TlpA_like_family"/>
    <property type="match status" value="1"/>
</dbReference>
<dbReference type="Pfam" id="PF14289">
    <property type="entry name" value="DUF4369"/>
    <property type="match status" value="1"/>
</dbReference>
<feature type="chain" id="PRO_5045135314" evidence="5">
    <location>
        <begin position="22"/>
        <end position="364"/>
    </location>
</feature>
<keyword evidence="5" id="KW-0732">Signal</keyword>
<proteinExistence type="predicted"/>
<dbReference type="PANTHER" id="PTHR42852">
    <property type="entry name" value="THIOL:DISULFIDE INTERCHANGE PROTEIN DSBE"/>
    <property type="match status" value="1"/>
</dbReference>
<dbReference type="Pfam" id="PF00578">
    <property type="entry name" value="AhpC-TSA"/>
    <property type="match status" value="1"/>
</dbReference>
<dbReference type="PANTHER" id="PTHR42852:SF6">
    <property type="entry name" value="THIOL:DISULFIDE INTERCHANGE PROTEIN DSBE"/>
    <property type="match status" value="1"/>
</dbReference>
<dbReference type="InterPro" id="IPR025380">
    <property type="entry name" value="DUF4369"/>
</dbReference>
<dbReference type="PROSITE" id="PS51257">
    <property type="entry name" value="PROKAR_LIPOPROTEIN"/>
    <property type="match status" value="1"/>
</dbReference>
<keyword evidence="8" id="KW-1185">Reference proteome</keyword>
<dbReference type="Gene3D" id="3.40.30.10">
    <property type="entry name" value="Glutaredoxin"/>
    <property type="match status" value="1"/>
</dbReference>
<keyword evidence="3" id="KW-1015">Disulfide bond</keyword>
<keyword evidence="4" id="KW-0676">Redox-active center</keyword>
<evidence type="ECO:0000256" key="4">
    <source>
        <dbReference type="ARBA" id="ARBA00023284"/>
    </source>
</evidence>
<dbReference type="InterPro" id="IPR036249">
    <property type="entry name" value="Thioredoxin-like_sf"/>
</dbReference>
<gene>
    <name evidence="7" type="ORF">L3049_11785</name>
</gene>
<dbReference type="InterPro" id="IPR013766">
    <property type="entry name" value="Thioredoxin_domain"/>
</dbReference>
<dbReference type="SUPFAM" id="SSF52833">
    <property type="entry name" value="Thioredoxin-like"/>
    <property type="match status" value="1"/>
</dbReference>
<reference evidence="7 8" key="1">
    <citation type="submission" date="2022-01" db="EMBL/GenBank/DDBJ databases">
        <title>Labilibaculum sp. nov, a marine bacterium isolated from Antarctica.</title>
        <authorList>
            <person name="Dai W."/>
        </authorList>
    </citation>
    <scope>NUCLEOTIDE SEQUENCE [LARGE SCALE GENOMIC DNA]</scope>
    <source>
        <strain evidence="7 8">DW002</strain>
    </source>
</reference>
<dbReference type="Proteomes" id="UP001528920">
    <property type="component" value="Unassembled WGS sequence"/>
</dbReference>
<protein>
    <submittedName>
        <fullName evidence="7">Redoxin domain-containing protein</fullName>
    </submittedName>
</protein>
<feature type="domain" description="Thioredoxin" evidence="6">
    <location>
        <begin position="226"/>
        <end position="364"/>
    </location>
</feature>
<organism evidence="7 8">
    <name type="scientific">Paralabilibaculum antarcticum</name>
    <dbReference type="NCBI Taxonomy" id="2912572"/>
    <lineage>
        <taxon>Bacteria</taxon>
        <taxon>Pseudomonadati</taxon>
        <taxon>Bacteroidota</taxon>
        <taxon>Bacteroidia</taxon>
        <taxon>Marinilabiliales</taxon>
        <taxon>Marinifilaceae</taxon>
        <taxon>Paralabilibaculum</taxon>
    </lineage>
</organism>
<dbReference type="InterPro" id="IPR050553">
    <property type="entry name" value="Thioredoxin_ResA/DsbE_sf"/>
</dbReference>
<dbReference type="InterPro" id="IPR000866">
    <property type="entry name" value="AhpC/TSA"/>
</dbReference>